<keyword evidence="6 11" id="KW-0732">Signal</keyword>
<keyword evidence="14" id="KW-1185">Reference proteome</keyword>
<evidence type="ECO:0000259" key="12">
    <source>
        <dbReference type="Pfam" id="PF13609"/>
    </source>
</evidence>
<dbReference type="CDD" id="cd00342">
    <property type="entry name" value="gram_neg_porins"/>
    <property type="match status" value="1"/>
</dbReference>
<evidence type="ECO:0000256" key="6">
    <source>
        <dbReference type="ARBA" id="ARBA00022729"/>
    </source>
</evidence>
<dbReference type="EMBL" id="CP069213">
    <property type="protein sequence ID" value="QRH02326.1"/>
    <property type="molecule type" value="Genomic_DNA"/>
</dbReference>
<organism evidence="13 14">
    <name type="scientific">Shewanella litorisediminis</name>
    <dbReference type="NCBI Taxonomy" id="1173586"/>
    <lineage>
        <taxon>Bacteria</taxon>
        <taxon>Pseudomonadati</taxon>
        <taxon>Pseudomonadota</taxon>
        <taxon>Gammaproteobacteria</taxon>
        <taxon>Alteromonadales</taxon>
        <taxon>Shewanellaceae</taxon>
        <taxon>Shewanella</taxon>
    </lineage>
</organism>
<dbReference type="Gene3D" id="2.40.160.10">
    <property type="entry name" value="Porin"/>
    <property type="match status" value="1"/>
</dbReference>
<keyword evidence="3" id="KW-0813">Transport</keyword>
<proteinExistence type="predicted"/>
<dbReference type="Proteomes" id="UP000596252">
    <property type="component" value="Chromosome"/>
</dbReference>
<evidence type="ECO:0000313" key="14">
    <source>
        <dbReference type="Proteomes" id="UP000596252"/>
    </source>
</evidence>
<keyword evidence="5" id="KW-0812">Transmembrane</keyword>
<evidence type="ECO:0000313" key="13">
    <source>
        <dbReference type="EMBL" id="QRH02326.1"/>
    </source>
</evidence>
<dbReference type="PANTHER" id="PTHR34501">
    <property type="entry name" value="PROTEIN YDDL-RELATED"/>
    <property type="match status" value="1"/>
</dbReference>
<keyword evidence="9" id="KW-0472">Membrane</keyword>
<name>A0ABX7G4U6_9GAMM</name>
<sequence length="355" mass="38608">MKKSLIASAVATGAALSSFATLADGPMFYGRVDLAATNSNTGYATQNQKDGTVFENNFSWLGVKGSEQLSQNIALIYQMEFGVNNFDNSGDTFTARNTFVGLQTQAGTALIGRNDTVFKQSEGGFDLFGNTNADIDLLAAGQSRLGDSITYYSPKFADLITLNATYVMEDNYEKGSWFNPGEGDEWSGNNYALSATLGDKSLKAQNYYVAAAYNDGLDGIQAYRGVAQVKFGDLRLGALYQNSEHVADKYRNLEGDTWFINAGYTLGNTTIKAMYGQDDSGLGKYVGRIVGDSESNLEQVENVDLKQYTLGADHRLSKNTLVYGHFTRFDGDMLLGGTRVSLDDDVITLGLRVDF</sequence>
<evidence type="ECO:0000256" key="11">
    <source>
        <dbReference type="SAM" id="SignalP"/>
    </source>
</evidence>
<dbReference type="InterPro" id="IPR033900">
    <property type="entry name" value="Gram_neg_porin_domain"/>
</dbReference>
<dbReference type="InterPro" id="IPR050298">
    <property type="entry name" value="Gram-neg_bact_OMP"/>
</dbReference>
<comment type="subunit">
    <text evidence="2">Homotrimer.</text>
</comment>
<evidence type="ECO:0000256" key="4">
    <source>
        <dbReference type="ARBA" id="ARBA00022452"/>
    </source>
</evidence>
<protein>
    <submittedName>
        <fullName evidence="13">Porin</fullName>
    </submittedName>
</protein>
<evidence type="ECO:0000256" key="10">
    <source>
        <dbReference type="ARBA" id="ARBA00023237"/>
    </source>
</evidence>
<keyword evidence="7" id="KW-0406">Ion transport</keyword>
<evidence type="ECO:0000256" key="1">
    <source>
        <dbReference type="ARBA" id="ARBA00004571"/>
    </source>
</evidence>
<feature type="chain" id="PRO_5047466978" evidence="11">
    <location>
        <begin position="24"/>
        <end position="355"/>
    </location>
</feature>
<dbReference type="PANTHER" id="PTHR34501:SF9">
    <property type="entry name" value="MAJOR OUTER MEMBRANE PROTEIN P.IA"/>
    <property type="match status" value="1"/>
</dbReference>
<dbReference type="SUPFAM" id="SSF56935">
    <property type="entry name" value="Porins"/>
    <property type="match status" value="1"/>
</dbReference>
<keyword evidence="8" id="KW-0626">Porin</keyword>
<feature type="signal peptide" evidence="11">
    <location>
        <begin position="1"/>
        <end position="23"/>
    </location>
</feature>
<keyword evidence="10" id="KW-0998">Cell outer membrane</keyword>
<evidence type="ECO:0000256" key="8">
    <source>
        <dbReference type="ARBA" id="ARBA00023114"/>
    </source>
</evidence>
<accession>A0ABX7G4U6</accession>
<dbReference type="RefSeq" id="WP_203325943.1">
    <property type="nucleotide sequence ID" value="NZ_CP069213.1"/>
</dbReference>
<feature type="domain" description="Porin" evidence="12">
    <location>
        <begin position="7"/>
        <end position="332"/>
    </location>
</feature>
<evidence type="ECO:0000256" key="2">
    <source>
        <dbReference type="ARBA" id="ARBA00011233"/>
    </source>
</evidence>
<evidence type="ECO:0000256" key="7">
    <source>
        <dbReference type="ARBA" id="ARBA00023065"/>
    </source>
</evidence>
<evidence type="ECO:0000256" key="5">
    <source>
        <dbReference type="ARBA" id="ARBA00022692"/>
    </source>
</evidence>
<dbReference type="InterPro" id="IPR023614">
    <property type="entry name" value="Porin_dom_sf"/>
</dbReference>
<evidence type="ECO:0000256" key="9">
    <source>
        <dbReference type="ARBA" id="ARBA00023136"/>
    </source>
</evidence>
<comment type="subcellular location">
    <subcellularLocation>
        <location evidence="1">Cell outer membrane</location>
        <topology evidence="1">Multi-pass membrane protein</topology>
    </subcellularLocation>
</comment>
<gene>
    <name evidence="13" type="ORF">JQC75_02555</name>
</gene>
<reference evidence="13 14" key="1">
    <citation type="journal article" date="2012" name="Antonie Van Leeuwenhoek">
        <title>Shewanella litorisediminis sp. nov., a gammaproteobacterium isolated from a tidal flat sediment.</title>
        <authorList>
            <person name="Lee M.H."/>
            <person name="Yoon J.H."/>
        </authorList>
    </citation>
    <scope>NUCLEOTIDE SEQUENCE [LARGE SCALE GENOMIC DNA]</scope>
    <source>
        <strain evidence="13 14">SMK1-12</strain>
    </source>
</reference>
<dbReference type="Pfam" id="PF13609">
    <property type="entry name" value="Porin_4"/>
    <property type="match status" value="1"/>
</dbReference>
<keyword evidence="4" id="KW-1134">Transmembrane beta strand</keyword>
<evidence type="ECO:0000256" key="3">
    <source>
        <dbReference type="ARBA" id="ARBA00022448"/>
    </source>
</evidence>